<dbReference type="Pfam" id="PF00275">
    <property type="entry name" value="EPSP_synthase"/>
    <property type="match status" value="1"/>
</dbReference>
<dbReference type="GO" id="GO:0005737">
    <property type="term" value="C:cytoplasm"/>
    <property type="evidence" value="ECO:0007669"/>
    <property type="project" value="UniProtKB-SubCell"/>
</dbReference>
<evidence type="ECO:0000256" key="4">
    <source>
        <dbReference type="ARBA" id="ARBA00022618"/>
    </source>
</evidence>
<dbReference type="AlphaFoldDB" id="A0A523QI22"/>
<gene>
    <name evidence="17" type="ORF">E3J95_04990</name>
</gene>
<dbReference type="InterPro" id="IPR001986">
    <property type="entry name" value="Enolpyruvate_Tfrase_dom"/>
</dbReference>
<dbReference type="GO" id="GO:0008760">
    <property type="term" value="F:UDP-N-acetylglucosamine 1-carboxyvinyltransferase activity"/>
    <property type="evidence" value="ECO:0007669"/>
    <property type="project" value="UniProtKB-EC"/>
</dbReference>
<comment type="pathway">
    <text evidence="2">Cell wall biogenesis; peptidoglycan biosynthesis.</text>
</comment>
<dbReference type="Proteomes" id="UP000320781">
    <property type="component" value="Unassembled WGS sequence"/>
</dbReference>
<evidence type="ECO:0000256" key="1">
    <source>
        <dbReference type="ARBA" id="ARBA00004496"/>
    </source>
</evidence>
<comment type="caution">
    <text evidence="17">The sequence shown here is derived from an EMBL/GenBank/DDBJ whole genome shotgun (WGS) entry which is preliminary data.</text>
</comment>
<keyword evidence="9" id="KW-0961">Cell wall biogenesis/degradation</keyword>
<dbReference type="EMBL" id="SOKU01000246">
    <property type="protein sequence ID" value="TES85198.1"/>
    <property type="molecule type" value="Genomic_DNA"/>
</dbReference>
<evidence type="ECO:0000256" key="13">
    <source>
        <dbReference type="ARBA" id="ARBA00042443"/>
    </source>
</evidence>
<keyword evidence="5 17" id="KW-0808">Transferase</keyword>
<dbReference type="GO" id="GO:0008360">
    <property type="term" value="P:regulation of cell shape"/>
    <property type="evidence" value="ECO:0007669"/>
    <property type="project" value="UniProtKB-KW"/>
</dbReference>
<evidence type="ECO:0000313" key="17">
    <source>
        <dbReference type="EMBL" id="TES85198.1"/>
    </source>
</evidence>
<keyword evidence="3" id="KW-0963">Cytoplasm</keyword>
<name>A0A523QI22_UNCAE</name>
<feature type="domain" description="Enolpyruvate transferase" evidence="16">
    <location>
        <begin position="3"/>
        <end position="41"/>
    </location>
</feature>
<evidence type="ECO:0000256" key="6">
    <source>
        <dbReference type="ARBA" id="ARBA00022960"/>
    </source>
</evidence>
<dbReference type="PANTHER" id="PTHR43783:SF1">
    <property type="entry name" value="UDP-N-ACETYLGLUCOSAMINE 1-CARBOXYVINYLTRANSFERASE"/>
    <property type="match status" value="1"/>
</dbReference>
<evidence type="ECO:0000256" key="15">
    <source>
        <dbReference type="ARBA" id="ARBA00047527"/>
    </source>
</evidence>
<accession>A0A523QI22</accession>
<sequence>KASDIRGGAALVLAGLAARGTTTIEEIHHIDRGYEELGEDLSGLGANIIRVKE</sequence>
<dbReference type="InterPro" id="IPR050068">
    <property type="entry name" value="MurA_subfamily"/>
</dbReference>
<organism evidence="17 18">
    <name type="scientific">Aerophobetes bacterium</name>
    <dbReference type="NCBI Taxonomy" id="2030807"/>
    <lineage>
        <taxon>Bacteria</taxon>
        <taxon>Candidatus Aerophobota</taxon>
    </lineage>
</organism>
<evidence type="ECO:0000256" key="2">
    <source>
        <dbReference type="ARBA" id="ARBA00004752"/>
    </source>
</evidence>
<evidence type="ECO:0000256" key="11">
    <source>
        <dbReference type="ARBA" id="ARBA00039108"/>
    </source>
</evidence>
<comment type="catalytic activity">
    <reaction evidence="15">
        <text>phosphoenolpyruvate + UDP-N-acetyl-alpha-D-glucosamine = UDP-N-acetyl-3-O-(1-carboxyvinyl)-alpha-D-glucosamine + phosphate</text>
        <dbReference type="Rhea" id="RHEA:18681"/>
        <dbReference type="ChEBI" id="CHEBI:43474"/>
        <dbReference type="ChEBI" id="CHEBI:57705"/>
        <dbReference type="ChEBI" id="CHEBI:58702"/>
        <dbReference type="ChEBI" id="CHEBI:68483"/>
        <dbReference type="EC" id="2.5.1.7"/>
    </reaction>
</comment>
<dbReference type="InterPro" id="IPR036968">
    <property type="entry name" value="Enolpyruvate_Tfrase_sf"/>
</dbReference>
<keyword evidence="4" id="KW-0132">Cell division</keyword>
<evidence type="ECO:0000259" key="16">
    <source>
        <dbReference type="Pfam" id="PF00275"/>
    </source>
</evidence>
<comment type="subcellular location">
    <subcellularLocation>
        <location evidence="1">Cytoplasm</location>
    </subcellularLocation>
</comment>
<dbReference type="GO" id="GO:0071555">
    <property type="term" value="P:cell wall organization"/>
    <property type="evidence" value="ECO:0007669"/>
    <property type="project" value="UniProtKB-KW"/>
</dbReference>
<evidence type="ECO:0000313" key="18">
    <source>
        <dbReference type="Proteomes" id="UP000320781"/>
    </source>
</evidence>
<evidence type="ECO:0000256" key="9">
    <source>
        <dbReference type="ARBA" id="ARBA00023316"/>
    </source>
</evidence>
<evidence type="ECO:0000256" key="10">
    <source>
        <dbReference type="ARBA" id="ARBA00038367"/>
    </source>
</evidence>
<comment type="similarity">
    <text evidence="10">Belongs to the EPSP synthase family. MurA subfamily.</text>
</comment>
<keyword evidence="7" id="KW-0573">Peptidoglycan synthesis</keyword>
<dbReference type="PANTHER" id="PTHR43783">
    <property type="entry name" value="UDP-N-ACETYLGLUCOSAMINE 1-CARBOXYVINYLTRANSFERASE"/>
    <property type="match status" value="1"/>
</dbReference>
<protein>
    <recommendedName>
        <fullName evidence="12">UDP-N-acetylglucosamine 1-carboxyvinyltransferase</fullName>
        <ecNumber evidence="11">2.5.1.7</ecNumber>
    </recommendedName>
    <alternativeName>
        <fullName evidence="13">Enoylpyruvate transferase</fullName>
    </alternativeName>
    <alternativeName>
        <fullName evidence="14">UDP-N-acetylglucosamine enolpyruvyl transferase</fullName>
    </alternativeName>
</protein>
<reference evidence="17 18" key="1">
    <citation type="submission" date="2019-03" db="EMBL/GenBank/DDBJ databases">
        <title>Metabolic potential of uncultured bacteria and archaea associated with petroleum seepage in deep-sea sediments.</title>
        <authorList>
            <person name="Dong X."/>
            <person name="Hubert C."/>
        </authorList>
    </citation>
    <scope>NUCLEOTIDE SEQUENCE [LARGE SCALE GENOMIC DNA]</scope>
    <source>
        <strain evidence="17">E44_bin92</strain>
    </source>
</reference>
<dbReference type="GO" id="GO:0009252">
    <property type="term" value="P:peptidoglycan biosynthetic process"/>
    <property type="evidence" value="ECO:0007669"/>
    <property type="project" value="UniProtKB-KW"/>
</dbReference>
<keyword evidence="6" id="KW-0133">Cell shape</keyword>
<evidence type="ECO:0000256" key="3">
    <source>
        <dbReference type="ARBA" id="ARBA00022490"/>
    </source>
</evidence>
<proteinExistence type="inferred from homology"/>
<dbReference type="EC" id="2.5.1.7" evidence="11"/>
<keyword evidence="8" id="KW-0131">Cell cycle</keyword>
<evidence type="ECO:0000256" key="7">
    <source>
        <dbReference type="ARBA" id="ARBA00022984"/>
    </source>
</evidence>
<evidence type="ECO:0000256" key="8">
    <source>
        <dbReference type="ARBA" id="ARBA00023306"/>
    </source>
</evidence>
<dbReference type="InterPro" id="IPR013792">
    <property type="entry name" value="RNA3'P_cycl/enolpyr_Trfase_a/b"/>
</dbReference>
<evidence type="ECO:0000256" key="5">
    <source>
        <dbReference type="ARBA" id="ARBA00022679"/>
    </source>
</evidence>
<dbReference type="GO" id="GO:0051301">
    <property type="term" value="P:cell division"/>
    <property type="evidence" value="ECO:0007669"/>
    <property type="project" value="UniProtKB-KW"/>
</dbReference>
<feature type="non-terminal residue" evidence="17">
    <location>
        <position position="1"/>
    </location>
</feature>
<evidence type="ECO:0000256" key="12">
    <source>
        <dbReference type="ARBA" id="ARBA00039754"/>
    </source>
</evidence>
<evidence type="ECO:0000256" key="14">
    <source>
        <dbReference type="ARBA" id="ARBA00042842"/>
    </source>
</evidence>
<dbReference type="SUPFAM" id="SSF55205">
    <property type="entry name" value="EPT/RTPC-like"/>
    <property type="match status" value="1"/>
</dbReference>
<dbReference type="Gene3D" id="3.65.10.10">
    <property type="entry name" value="Enolpyruvate transferase domain"/>
    <property type="match status" value="1"/>
</dbReference>